<comment type="caution">
    <text evidence="2">The sequence shown here is derived from an EMBL/GenBank/DDBJ whole genome shotgun (WGS) entry which is preliminary data.</text>
</comment>
<evidence type="ECO:0000313" key="3">
    <source>
        <dbReference type="Proteomes" id="UP000236291"/>
    </source>
</evidence>
<protein>
    <submittedName>
        <fullName evidence="2">Uncharacterized protein</fullName>
    </submittedName>
</protein>
<feature type="non-terminal residue" evidence="2">
    <location>
        <position position="1"/>
    </location>
</feature>
<feature type="compositionally biased region" description="Low complexity" evidence="1">
    <location>
        <begin position="19"/>
        <end position="30"/>
    </location>
</feature>
<dbReference type="EMBL" id="ASHM01039449">
    <property type="protein sequence ID" value="PNX81202.1"/>
    <property type="molecule type" value="Genomic_DNA"/>
</dbReference>
<proteinExistence type="predicted"/>
<name>A0A2K3LRP1_TRIPR</name>
<reference evidence="2 3" key="1">
    <citation type="journal article" date="2014" name="Am. J. Bot.">
        <title>Genome assembly and annotation for red clover (Trifolium pratense; Fabaceae).</title>
        <authorList>
            <person name="Istvanek J."/>
            <person name="Jaros M."/>
            <person name="Krenek A."/>
            <person name="Repkova J."/>
        </authorList>
    </citation>
    <scope>NUCLEOTIDE SEQUENCE [LARGE SCALE GENOMIC DNA]</scope>
    <source>
        <strain evidence="3">cv. Tatra</strain>
        <tissue evidence="2">Young leaves</tissue>
    </source>
</reference>
<evidence type="ECO:0000313" key="2">
    <source>
        <dbReference type="EMBL" id="PNX81202.1"/>
    </source>
</evidence>
<gene>
    <name evidence="2" type="ORF">L195_g037219</name>
</gene>
<reference evidence="2 3" key="2">
    <citation type="journal article" date="2017" name="Front. Plant Sci.">
        <title>Gene Classification and Mining of Molecular Markers Useful in Red Clover (Trifolium pratense) Breeding.</title>
        <authorList>
            <person name="Istvanek J."/>
            <person name="Dluhosova J."/>
            <person name="Dluhos P."/>
            <person name="Patkova L."/>
            <person name="Nedelnik J."/>
            <person name="Repkova J."/>
        </authorList>
    </citation>
    <scope>NUCLEOTIDE SEQUENCE [LARGE SCALE GENOMIC DNA]</scope>
    <source>
        <strain evidence="3">cv. Tatra</strain>
        <tissue evidence="2">Young leaves</tissue>
    </source>
</reference>
<dbReference type="AlphaFoldDB" id="A0A2K3LRP1"/>
<accession>A0A2K3LRP1</accession>
<dbReference type="Proteomes" id="UP000236291">
    <property type="component" value="Unassembled WGS sequence"/>
</dbReference>
<sequence>HAARIESEDSYRSGLQVSPAAQPAAQTLPAKAHRVPAPPMLSRLCTSSVMPNSVVCSFGVHH</sequence>
<organism evidence="2 3">
    <name type="scientific">Trifolium pratense</name>
    <name type="common">Red clover</name>
    <dbReference type="NCBI Taxonomy" id="57577"/>
    <lineage>
        <taxon>Eukaryota</taxon>
        <taxon>Viridiplantae</taxon>
        <taxon>Streptophyta</taxon>
        <taxon>Embryophyta</taxon>
        <taxon>Tracheophyta</taxon>
        <taxon>Spermatophyta</taxon>
        <taxon>Magnoliopsida</taxon>
        <taxon>eudicotyledons</taxon>
        <taxon>Gunneridae</taxon>
        <taxon>Pentapetalae</taxon>
        <taxon>rosids</taxon>
        <taxon>fabids</taxon>
        <taxon>Fabales</taxon>
        <taxon>Fabaceae</taxon>
        <taxon>Papilionoideae</taxon>
        <taxon>50 kb inversion clade</taxon>
        <taxon>NPAAA clade</taxon>
        <taxon>Hologalegina</taxon>
        <taxon>IRL clade</taxon>
        <taxon>Trifolieae</taxon>
        <taxon>Trifolium</taxon>
    </lineage>
</organism>
<evidence type="ECO:0000256" key="1">
    <source>
        <dbReference type="SAM" id="MobiDB-lite"/>
    </source>
</evidence>
<feature type="region of interest" description="Disordered" evidence="1">
    <location>
        <begin position="1"/>
        <end position="33"/>
    </location>
</feature>
<feature type="compositionally biased region" description="Basic and acidic residues" evidence="1">
    <location>
        <begin position="1"/>
        <end position="11"/>
    </location>
</feature>